<evidence type="ECO:0008006" key="3">
    <source>
        <dbReference type="Google" id="ProtNLM"/>
    </source>
</evidence>
<accession>A0ABX3FQN1</accession>
<proteinExistence type="predicted"/>
<dbReference type="PROSITE" id="PS51257">
    <property type="entry name" value="PROKAR_LIPOPROTEIN"/>
    <property type="match status" value="1"/>
</dbReference>
<evidence type="ECO:0000313" key="2">
    <source>
        <dbReference type="Proteomes" id="UP000186206"/>
    </source>
</evidence>
<keyword evidence="2" id="KW-1185">Reference proteome</keyword>
<dbReference type="EMBL" id="MJMI01000033">
    <property type="protein sequence ID" value="OLQ95339.1"/>
    <property type="molecule type" value="Genomic_DNA"/>
</dbReference>
<dbReference type="Proteomes" id="UP000186206">
    <property type="component" value="Unassembled WGS sequence"/>
</dbReference>
<gene>
    <name evidence="1" type="ORF">BIY21_06450</name>
</gene>
<dbReference type="InterPro" id="IPR021431">
    <property type="entry name" value="DUF3080"/>
</dbReference>
<comment type="caution">
    <text evidence="1">The sequence shown here is derived from an EMBL/GenBank/DDBJ whole genome shotgun (WGS) entry which is preliminary data.</text>
</comment>
<dbReference type="RefSeq" id="WP_075647899.1">
    <property type="nucleotide sequence ID" value="NZ_AP019657.1"/>
</dbReference>
<sequence>MRYYLLLLCLALGGCDLNQHPVDSMFDDYMGRIANVQDEQALPLPMTQTTQLPDKSELTLAIEPVTIGLLDSYELRKCGLFSIIAERNSVLGKVQDQFREFDFQLALFAGLQQCLTNERISVELKQTLSSIYSKKQTQLPSYFGNLLFTSDAMRAQLTSSTWLAMDNQITNSELLRSFHTLYLAYQPENSVKELDLASYQEILEKNNLMGELWFSMRNAIDKLSVITQQLHQHDHKIICQSGRDTTRFRYLNNVFNHVYVEQIQPYLARIDAHYFKLEPYVTLLENSHPTYTYPIRKTHADFRQATLSHVKYWQGLFERCGVKVSR</sequence>
<evidence type="ECO:0000313" key="1">
    <source>
        <dbReference type="EMBL" id="OLQ95339.1"/>
    </source>
</evidence>
<dbReference type="Pfam" id="PF11279">
    <property type="entry name" value="DUF3080"/>
    <property type="match status" value="1"/>
</dbReference>
<protein>
    <recommendedName>
        <fullName evidence="3">DUF3080 domain-containing protein</fullName>
    </recommendedName>
</protein>
<name>A0ABX3FQN1_9VIBR</name>
<reference evidence="1 2" key="1">
    <citation type="submission" date="2016-09" db="EMBL/GenBank/DDBJ databases">
        <title>Genomic Taxonomy of the Vibrionaceae.</title>
        <authorList>
            <person name="Gonzalez-Castillo A."/>
            <person name="Gomez-Gil B."/>
            <person name="Enciso-Ibarra K."/>
        </authorList>
    </citation>
    <scope>NUCLEOTIDE SEQUENCE [LARGE SCALE GENOMIC DNA]</scope>
    <source>
        <strain evidence="1 2">CAIM 1731</strain>
    </source>
</reference>
<organism evidence="1 2">
    <name type="scientific">Vibrio ponticus</name>
    <dbReference type="NCBI Taxonomy" id="265668"/>
    <lineage>
        <taxon>Bacteria</taxon>
        <taxon>Pseudomonadati</taxon>
        <taxon>Pseudomonadota</taxon>
        <taxon>Gammaproteobacteria</taxon>
        <taxon>Vibrionales</taxon>
        <taxon>Vibrionaceae</taxon>
        <taxon>Vibrio</taxon>
    </lineage>
</organism>